<name>A0AAU7NXX6_9GAMM</name>
<evidence type="ECO:0000256" key="7">
    <source>
        <dbReference type="ARBA" id="ARBA00022989"/>
    </source>
</evidence>
<feature type="transmembrane region" description="Helical" evidence="11">
    <location>
        <begin position="5"/>
        <end position="25"/>
    </location>
</feature>
<keyword evidence="8 11" id="KW-0472">Membrane</keyword>
<accession>A0AAU7NXX6</accession>
<evidence type="ECO:0000259" key="12">
    <source>
        <dbReference type="Pfam" id="PF07219"/>
    </source>
</evidence>
<dbReference type="InterPro" id="IPR011990">
    <property type="entry name" value="TPR-like_helical_dom_sf"/>
</dbReference>
<dbReference type="NCBIfam" id="TIGR00540">
    <property type="entry name" value="TPR_hemY_coli"/>
    <property type="match status" value="1"/>
</dbReference>
<feature type="domain" description="HemY N-terminal" evidence="12">
    <location>
        <begin position="32"/>
        <end position="138"/>
    </location>
</feature>
<evidence type="ECO:0000256" key="8">
    <source>
        <dbReference type="ARBA" id="ARBA00023136"/>
    </source>
</evidence>
<protein>
    <submittedName>
        <fullName evidence="13">Heme biosynthesis HemY N-terminal domain-containing protein</fullName>
    </submittedName>
</protein>
<evidence type="ECO:0000256" key="1">
    <source>
        <dbReference type="ARBA" id="ARBA00002962"/>
    </source>
</evidence>
<keyword evidence="5" id="KW-0997">Cell inner membrane</keyword>
<comment type="pathway">
    <text evidence="3">Porphyrin-containing compound metabolism; protoheme biosynthesis.</text>
</comment>
<dbReference type="SMART" id="SM00028">
    <property type="entry name" value="TPR"/>
    <property type="match status" value="3"/>
</dbReference>
<evidence type="ECO:0000256" key="4">
    <source>
        <dbReference type="ARBA" id="ARBA00022475"/>
    </source>
</evidence>
<dbReference type="GO" id="GO:0005886">
    <property type="term" value="C:plasma membrane"/>
    <property type="evidence" value="ECO:0007669"/>
    <property type="project" value="UniProtKB-SubCell"/>
</dbReference>
<dbReference type="Pfam" id="PF07219">
    <property type="entry name" value="HemY_N"/>
    <property type="match status" value="1"/>
</dbReference>
<comment type="function">
    <text evidence="1">Involved in a late step of protoheme IX synthesis.</text>
</comment>
<gene>
    <name evidence="13" type="ORF">Q9L42_007240</name>
</gene>
<proteinExistence type="predicted"/>
<dbReference type="InterPro" id="IPR019734">
    <property type="entry name" value="TPR_rpt"/>
</dbReference>
<sequence>MKNIIYFLGALFVAIAAAFIIHGWLTQYNDPGYVLIGFGHWALETSLVVFAVSSVIAFFVFYVFFRFLGWLLRLPSRMKEKGKTIKFNRSQEALIAGLVDSAEGNWERAEKVLIKHASNSGAPLLHYLTAAKAAQSRGAFEKRDEYLSKAAEQASDSDIAVGLTQAELHLSEKQFEQALQTLSKLHSIEPGHASVLKMLHQAYQLAGDWEGLRKLIPSLHKNKILMEAEVKLLETETYSRLLKQAAEEGDEDDIQQCWDSVPEHIRTVQGIAAIYYAAMIEAGAGAKIEGQLVNSLVKSWDETLLVLYGNIESADFAKQLQTGEQWLAVHHSDAVLLRVLGKISMKCGQMEKAEQYLAKSVATDPSVAGYQLLGDLLLEKGDKDKASDCFKRGLELASNEVVSRVESISG</sequence>
<evidence type="ECO:0000256" key="2">
    <source>
        <dbReference type="ARBA" id="ARBA00004429"/>
    </source>
</evidence>
<dbReference type="InterPro" id="IPR005254">
    <property type="entry name" value="Heme_biosyn_assoc_TPR_pro"/>
</dbReference>
<evidence type="ECO:0000313" key="13">
    <source>
        <dbReference type="EMBL" id="XBS21910.1"/>
    </source>
</evidence>
<dbReference type="AlphaFoldDB" id="A0AAU7NXX6"/>
<feature type="repeat" description="TPR" evidence="10">
    <location>
        <begin position="367"/>
        <end position="400"/>
    </location>
</feature>
<evidence type="ECO:0000256" key="10">
    <source>
        <dbReference type="PROSITE-ProRule" id="PRU00339"/>
    </source>
</evidence>
<dbReference type="GO" id="GO:0006779">
    <property type="term" value="P:porphyrin-containing compound biosynthetic process"/>
    <property type="evidence" value="ECO:0007669"/>
    <property type="project" value="UniProtKB-KW"/>
</dbReference>
<dbReference type="InterPro" id="IPR010817">
    <property type="entry name" value="HemY_N"/>
</dbReference>
<dbReference type="SUPFAM" id="SSF48452">
    <property type="entry name" value="TPR-like"/>
    <property type="match status" value="1"/>
</dbReference>
<evidence type="ECO:0000256" key="3">
    <source>
        <dbReference type="ARBA" id="ARBA00004744"/>
    </source>
</evidence>
<evidence type="ECO:0000313" key="14">
    <source>
        <dbReference type="Proteomes" id="UP001225378"/>
    </source>
</evidence>
<keyword evidence="6 11" id="KW-0812">Transmembrane</keyword>
<evidence type="ECO:0000256" key="5">
    <source>
        <dbReference type="ARBA" id="ARBA00022519"/>
    </source>
</evidence>
<keyword evidence="4" id="KW-1003">Cell membrane</keyword>
<organism evidence="13 14">
    <name type="scientific">Methylomarinum roseum</name>
    <dbReference type="NCBI Taxonomy" id="3067653"/>
    <lineage>
        <taxon>Bacteria</taxon>
        <taxon>Pseudomonadati</taxon>
        <taxon>Pseudomonadota</taxon>
        <taxon>Gammaproteobacteria</taxon>
        <taxon>Methylococcales</taxon>
        <taxon>Methylococcaceae</taxon>
        <taxon>Methylomarinum</taxon>
    </lineage>
</organism>
<dbReference type="KEGG" id="mech:Q9L42_007240"/>
<comment type="subcellular location">
    <subcellularLocation>
        <location evidence="2">Cell inner membrane</location>
        <topology evidence="2">Multi-pass membrane protein</topology>
    </subcellularLocation>
</comment>
<dbReference type="GO" id="GO:0042168">
    <property type="term" value="P:heme metabolic process"/>
    <property type="evidence" value="ECO:0007669"/>
    <property type="project" value="InterPro"/>
</dbReference>
<keyword evidence="10" id="KW-0802">TPR repeat</keyword>
<dbReference type="EMBL" id="CP157743">
    <property type="protein sequence ID" value="XBS21910.1"/>
    <property type="molecule type" value="Genomic_DNA"/>
</dbReference>
<dbReference type="RefSeq" id="WP_305909103.1">
    <property type="nucleotide sequence ID" value="NZ_CP157743.1"/>
</dbReference>
<keyword evidence="9" id="KW-0627">Porphyrin biosynthesis</keyword>
<feature type="transmembrane region" description="Helical" evidence="11">
    <location>
        <begin position="45"/>
        <end position="72"/>
    </location>
</feature>
<evidence type="ECO:0000256" key="6">
    <source>
        <dbReference type="ARBA" id="ARBA00022692"/>
    </source>
</evidence>
<keyword evidence="14" id="KW-1185">Reference proteome</keyword>
<reference evidence="13 14" key="1">
    <citation type="journal article" date="2024" name="Microbiology">
        <title>Methylomarinum rosea sp. nov., a novel halophilic methanotrophic bacterium from the hypersaline Lake Elton.</title>
        <authorList>
            <person name="Suleimanov R.Z."/>
            <person name="Oshkin I.Y."/>
            <person name="Danilova O.V."/>
            <person name="Suzina N.E."/>
            <person name="Dedysh S.N."/>
        </authorList>
    </citation>
    <scope>NUCLEOTIDE SEQUENCE [LARGE SCALE GENOMIC DNA]</scope>
    <source>
        <strain evidence="13 14">Ch1-1</strain>
    </source>
</reference>
<dbReference type="Pfam" id="PF13181">
    <property type="entry name" value="TPR_8"/>
    <property type="match status" value="2"/>
</dbReference>
<evidence type="ECO:0000256" key="9">
    <source>
        <dbReference type="ARBA" id="ARBA00023244"/>
    </source>
</evidence>
<evidence type="ECO:0000256" key="11">
    <source>
        <dbReference type="SAM" id="Phobius"/>
    </source>
</evidence>
<dbReference type="PROSITE" id="PS50005">
    <property type="entry name" value="TPR"/>
    <property type="match status" value="1"/>
</dbReference>
<keyword evidence="7 11" id="KW-1133">Transmembrane helix</keyword>
<dbReference type="Gene3D" id="1.25.40.10">
    <property type="entry name" value="Tetratricopeptide repeat domain"/>
    <property type="match status" value="2"/>
</dbReference>
<dbReference type="Proteomes" id="UP001225378">
    <property type="component" value="Chromosome"/>
</dbReference>